<gene>
    <name evidence="3" type="ORF">HNQ94_002263</name>
</gene>
<dbReference type="EMBL" id="JACHGH010000006">
    <property type="protein sequence ID" value="MBB6453812.1"/>
    <property type="molecule type" value="Genomic_DNA"/>
</dbReference>
<feature type="compositionally biased region" description="Polar residues" evidence="1">
    <location>
        <begin position="53"/>
        <end position="62"/>
    </location>
</feature>
<dbReference type="SUPFAM" id="SSF52266">
    <property type="entry name" value="SGNH hydrolase"/>
    <property type="match status" value="1"/>
</dbReference>
<dbReference type="PANTHER" id="PTHR30383:SF27">
    <property type="entry name" value="SPORE GERMINATION LIPASE LIPC"/>
    <property type="match status" value="1"/>
</dbReference>
<feature type="region of interest" description="Disordered" evidence="1">
    <location>
        <begin position="36"/>
        <end position="62"/>
    </location>
</feature>
<dbReference type="Gene3D" id="3.40.50.1110">
    <property type="entry name" value="SGNH hydrolase"/>
    <property type="match status" value="1"/>
</dbReference>
<dbReference type="AlphaFoldDB" id="A0A841Q670"/>
<dbReference type="GO" id="GO:0004622">
    <property type="term" value="F:phosphatidylcholine lysophospholipase activity"/>
    <property type="evidence" value="ECO:0007669"/>
    <property type="project" value="TreeGrafter"/>
</dbReference>
<organism evidence="3 4">
    <name type="scientific">Salirhabdus euzebyi</name>
    <dbReference type="NCBI Taxonomy" id="394506"/>
    <lineage>
        <taxon>Bacteria</taxon>
        <taxon>Bacillati</taxon>
        <taxon>Bacillota</taxon>
        <taxon>Bacilli</taxon>
        <taxon>Bacillales</taxon>
        <taxon>Bacillaceae</taxon>
        <taxon>Salirhabdus</taxon>
    </lineage>
</organism>
<comment type="caution">
    <text evidence="3">The sequence shown here is derived from an EMBL/GenBank/DDBJ whole genome shotgun (WGS) entry which is preliminary data.</text>
</comment>
<sequence>MNKGIMITACTLLLLGGLFFIFLIKDIPATEQDVSIEQDELPEPEREEVPNPDKNSPSISEKISQTVTDVVEKAIEFLSKEEMNIVAIGDSLTEGIGDETKSGGFVGILERRIDSANDIPITVSNYGKKGNRTDQLLIRLEEEEINHSIKEADLVLITIGANDIMKIVKENFLSLSYDDFSSELDHYQNRLEAIMNYIRRMNPSAHIYLVGLFNPFAQYFGDIPELDIIVNDWNTRGRRVIEADHNATFIPIKDVFQNTEDHLFSADNFHPNALGYEKIADRVMEYITSTYRRVSN</sequence>
<dbReference type="PANTHER" id="PTHR30383">
    <property type="entry name" value="THIOESTERASE 1/PROTEASE 1/LYSOPHOSPHOLIPASE L1"/>
    <property type="match status" value="1"/>
</dbReference>
<feature type="domain" description="SGNH hydrolase-type esterase" evidence="2">
    <location>
        <begin position="87"/>
        <end position="277"/>
    </location>
</feature>
<accession>A0A841Q670</accession>
<reference evidence="3 4" key="1">
    <citation type="submission" date="2020-08" db="EMBL/GenBank/DDBJ databases">
        <title>Genomic Encyclopedia of Type Strains, Phase IV (KMG-IV): sequencing the most valuable type-strain genomes for metagenomic binning, comparative biology and taxonomic classification.</title>
        <authorList>
            <person name="Goeker M."/>
        </authorList>
    </citation>
    <scope>NUCLEOTIDE SEQUENCE [LARGE SCALE GENOMIC DNA]</scope>
    <source>
        <strain evidence="3 4">DSM 19612</strain>
    </source>
</reference>
<dbReference type="RefSeq" id="WP_174496640.1">
    <property type="nucleotide sequence ID" value="NZ_CADDWK010000008.1"/>
</dbReference>
<name>A0A841Q670_9BACI</name>
<dbReference type="InterPro" id="IPR051532">
    <property type="entry name" value="Ester_Hydrolysis_Enzymes"/>
</dbReference>
<dbReference type="CDD" id="cd04506">
    <property type="entry name" value="SGNH_hydrolase_YpmR_like"/>
    <property type="match status" value="1"/>
</dbReference>
<dbReference type="Pfam" id="PF13472">
    <property type="entry name" value="Lipase_GDSL_2"/>
    <property type="match status" value="1"/>
</dbReference>
<protein>
    <submittedName>
        <fullName evidence="3">Lysophospholipase L1-like esterase</fullName>
    </submittedName>
</protein>
<evidence type="ECO:0000313" key="4">
    <source>
        <dbReference type="Proteomes" id="UP000581688"/>
    </source>
</evidence>
<evidence type="ECO:0000259" key="2">
    <source>
        <dbReference type="Pfam" id="PF13472"/>
    </source>
</evidence>
<proteinExistence type="predicted"/>
<dbReference type="Proteomes" id="UP000581688">
    <property type="component" value="Unassembled WGS sequence"/>
</dbReference>
<dbReference type="InterPro" id="IPR013830">
    <property type="entry name" value="SGNH_hydro"/>
</dbReference>
<evidence type="ECO:0000313" key="3">
    <source>
        <dbReference type="EMBL" id="MBB6453812.1"/>
    </source>
</evidence>
<dbReference type="InterPro" id="IPR036514">
    <property type="entry name" value="SGNH_hydro_sf"/>
</dbReference>
<keyword evidence="4" id="KW-1185">Reference proteome</keyword>
<evidence type="ECO:0000256" key="1">
    <source>
        <dbReference type="SAM" id="MobiDB-lite"/>
    </source>
</evidence>